<dbReference type="EMBL" id="BSYO01000024">
    <property type="protein sequence ID" value="GMH22413.1"/>
    <property type="molecule type" value="Genomic_DNA"/>
</dbReference>
<organism evidence="2 3">
    <name type="scientific">Nepenthes gracilis</name>
    <name type="common">Slender pitcher plant</name>
    <dbReference type="NCBI Taxonomy" id="150966"/>
    <lineage>
        <taxon>Eukaryota</taxon>
        <taxon>Viridiplantae</taxon>
        <taxon>Streptophyta</taxon>
        <taxon>Embryophyta</taxon>
        <taxon>Tracheophyta</taxon>
        <taxon>Spermatophyta</taxon>
        <taxon>Magnoliopsida</taxon>
        <taxon>eudicotyledons</taxon>
        <taxon>Gunneridae</taxon>
        <taxon>Pentapetalae</taxon>
        <taxon>Caryophyllales</taxon>
        <taxon>Nepenthaceae</taxon>
        <taxon>Nepenthes</taxon>
    </lineage>
</organism>
<proteinExistence type="predicted"/>
<keyword evidence="3" id="KW-1185">Reference proteome</keyword>
<evidence type="ECO:0000313" key="2">
    <source>
        <dbReference type="EMBL" id="GMH22413.1"/>
    </source>
</evidence>
<reference evidence="2" key="1">
    <citation type="submission" date="2023-05" db="EMBL/GenBank/DDBJ databases">
        <title>Nepenthes gracilis genome sequencing.</title>
        <authorList>
            <person name="Fukushima K."/>
        </authorList>
    </citation>
    <scope>NUCLEOTIDE SEQUENCE</scope>
    <source>
        <strain evidence="2">SING2019-196</strain>
    </source>
</reference>
<sequence length="230" mass="25491">MATEDFTFPIDDSASQTFLGSPPLWRTSSARSPSPSHEEQAQGCEESGKVNQGRSFSSMKGAAAGRSKTGASEEDDPEQGVTMDLLWEDFNEELSKFNRPSVDYCHFDPKVVEFGCVPGSKHSKHRAGNVAISSKKQSVVVLMKVWKKLLWLHHPRHPAKKSPRSHHCESQVPLSSPKPAVLSPSTLCTAAVNSLNCRRRRYCVEEDNSKRIVSISITFTRLVYDLIGFG</sequence>
<evidence type="ECO:0000256" key="1">
    <source>
        <dbReference type="SAM" id="MobiDB-lite"/>
    </source>
</evidence>
<protein>
    <submittedName>
        <fullName evidence="2">Uncharacterized protein</fullName>
    </submittedName>
</protein>
<name>A0AAD3T2G2_NEPGR</name>
<feature type="compositionally biased region" description="Polar residues" evidence="1">
    <location>
        <begin position="26"/>
        <end position="35"/>
    </location>
</feature>
<dbReference type="PANTHER" id="PTHR34666">
    <property type="entry name" value="EXPRESSED PROTEIN"/>
    <property type="match status" value="1"/>
</dbReference>
<accession>A0AAD3T2G2</accession>
<dbReference type="Proteomes" id="UP001279734">
    <property type="component" value="Unassembled WGS sequence"/>
</dbReference>
<gene>
    <name evidence="2" type="ORF">Nepgr_024256</name>
</gene>
<evidence type="ECO:0000313" key="3">
    <source>
        <dbReference type="Proteomes" id="UP001279734"/>
    </source>
</evidence>
<dbReference type="AlphaFoldDB" id="A0AAD3T2G2"/>
<feature type="region of interest" description="Disordered" evidence="1">
    <location>
        <begin position="1"/>
        <end position="79"/>
    </location>
</feature>
<comment type="caution">
    <text evidence="2">The sequence shown here is derived from an EMBL/GenBank/DDBJ whole genome shotgun (WGS) entry which is preliminary data.</text>
</comment>
<dbReference type="PANTHER" id="PTHR34666:SF1">
    <property type="entry name" value="OS02G0554800 PROTEIN"/>
    <property type="match status" value="1"/>
</dbReference>
<feature type="compositionally biased region" description="Polar residues" evidence="1">
    <location>
        <begin position="49"/>
        <end position="58"/>
    </location>
</feature>